<evidence type="ECO:0000313" key="3">
    <source>
        <dbReference type="Proteomes" id="UP000054248"/>
    </source>
</evidence>
<name>A0A0C3KCK6_9AGAM</name>
<gene>
    <name evidence="2" type="ORF">M407DRAFT_31161</name>
</gene>
<accession>A0A0C3KCK6</accession>
<evidence type="ECO:0000256" key="1">
    <source>
        <dbReference type="SAM" id="MobiDB-lite"/>
    </source>
</evidence>
<dbReference type="Proteomes" id="UP000054248">
    <property type="component" value="Unassembled WGS sequence"/>
</dbReference>
<dbReference type="AlphaFoldDB" id="A0A0C3KCK6"/>
<organism evidence="2 3">
    <name type="scientific">Tulasnella calospora MUT 4182</name>
    <dbReference type="NCBI Taxonomy" id="1051891"/>
    <lineage>
        <taxon>Eukaryota</taxon>
        <taxon>Fungi</taxon>
        <taxon>Dikarya</taxon>
        <taxon>Basidiomycota</taxon>
        <taxon>Agaricomycotina</taxon>
        <taxon>Agaricomycetes</taxon>
        <taxon>Cantharellales</taxon>
        <taxon>Tulasnellaceae</taxon>
        <taxon>Tulasnella</taxon>
    </lineage>
</organism>
<reference evidence="3" key="2">
    <citation type="submission" date="2015-01" db="EMBL/GenBank/DDBJ databases">
        <title>Evolutionary Origins and Diversification of the Mycorrhizal Mutualists.</title>
        <authorList>
            <consortium name="DOE Joint Genome Institute"/>
            <consortium name="Mycorrhizal Genomics Consortium"/>
            <person name="Kohler A."/>
            <person name="Kuo A."/>
            <person name="Nagy L.G."/>
            <person name="Floudas D."/>
            <person name="Copeland A."/>
            <person name="Barry K.W."/>
            <person name="Cichocki N."/>
            <person name="Veneault-Fourrey C."/>
            <person name="LaButti K."/>
            <person name="Lindquist E.A."/>
            <person name="Lipzen A."/>
            <person name="Lundell T."/>
            <person name="Morin E."/>
            <person name="Murat C."/>
            <person name="Riley R."/>
            <person name="Ohm R."/>
            <person name="Sun H."/>
            <person name="Tunlid A."/>
            <person name="Henrissat B."/>
            <person name="Grigoriev I.V."/>
            <person name="Hibbett D.S."/>
            <person name="Martin F."/>
        </authorList>
    </citation>
    <scope>NUCLEOTIDE SEQUENCE [LARGE SCALE GENOMIC DNA]</scope>
    <source>
        <strain evidence="3">MUT 4182</strain>
    </source>
</reference>
<dbReference type="EMBL" id="KN823235">
    <property type="protein sequence ID" value="KIO19208.1"/>
    <property type="molecule type" value="Genomic_DNA"/>
</dbReference>
<proteinExistence type="predicted"/>
<feature type="region of interest" description="Disordered" evidence="1">
    <location>
        <begin position="495"/>
        <end position="560"/>
    </location>
</feature>
<feature type="compositionally biased region" description="Polar residues" evidence="1">
    <location>
        <begin position="279"/>
        <end position="290"/>
    </location>
</feature>
<keyword evidence="3" id="KW-1185">Reference proteome</keyword>
<dbReference type="HOGENOM" id="CLU_486790_0_0_1"/>
<feature type="region of interest" description="Disordered" evidence="1">
    <location>
        <begin position="1"/>
        <end position="22"/>
    </location>
</feature>
<protein>
    <submittedName>
        <fullName evidence="2">Uncharacterized protein</fullName>
    </submittedName>
</protein>
<feature type="region of interest" description="Disordered" evidence="1">
    <location>
        <begin position="110"/>
        <end position="212"/>
    </location>
</feature>
<evidence type="ECO:0000313" key="2">
    <source>
        <dbReference type="EMBL" id="KIO19208.1"/>
    </source>
</evidence>
<feature type="compositionally biased region" description="Low complexity" evidence="1">
    <location>
        <begin position="158"/>
        <end position="167"/>
    </location>
</feature>
<feature type="region of interest" description="Disordered" evidence="1">
    <location>
        <begin position="271"/>
        <end position="290"/>
    </location>
</feature>
<dbReference type="OrthoDB" id="128308at2759"/>
<feature type="compositionally biased region" description="Low complexity" evidence="1">
    <location>
        <begin position="110"/>
        <end position="137"/>
    </location>
</feature>
<feature type="compositionally biased region" description="Basic residues" evidence="1">
    <location>
        <begin position="508"/>
        <end position="525"/>
    </location>
</feature>
<feature type="region of interest" description="Disordered" evidence="1">
    <location>
        <begin position="312"/>
        <end position="349"/>
    </location>
</feature>
<reference evidence="2 3" key="1">
    <citation type="submission" date="2014-04" db="EMBL/GenBank/DDBJ databases">
        <authorList>
            <consortium name="DOE Joint Genome Institute"/>
            <person name="Kuo A."/>
            <person name="Girlanda M."/>
            <person name="Perotto S."/>
            <person name="Kohler A."/>
            <person name="Nagy L.G."/>
            <person name="Floudas D."/>
            <person name="Copeland A."/>
            <person name="Barry K.W."/>
            <person name="Cichocki N."/>
            <person name="Veneault-Fourrey C."/>
            <person name="LaButti K."/>
            <person name="Lindquist E.A."/>
            <person name="Lipzen A."/>
            <person name="Lundell T."/>
            <person name="Morin E."/>
            <person name="Murat C."/>
            <person name="Sun H."/>
            <person name="Tunlid A."/>
            <person name="Henrissat B."/>
            <person name="Grigoriev I.V."/>
            <person name="Hibbett D.S."/>
            <person name="Martin F."/>
            <person name="Nordberg H.P."/>
            <person name="Cantor M.N."/>
            <person name="Hua S.X."/>
        </authorList>
    </citation>
    <scope>NUCLEOTIDE SEQUENCE [LARGE SCALE GENOMIC DNA]</scope>
    <source>
        <strain evidence="2 3">MUT 4182</strain>
    </source>
</reference>
<sequence length="560" mass="59681">MTTHFLNVQPPSPQERTPSPDPHHLKIVNNEQHGLPRHRGHFVLAEPHYIWSDHQRLLTSATSSPLHGMAISGAQLAEILKSFGASPEDIATAAAELSQSVTSATTASANTVSAAPSTRPSQPSQSVTSTSSDTVSYPPHPTQGLPTSSQPVGPPLVAPSSLPSAALFHPTASSQSGTHGPAPTPANQQSTQAAPPHPVVAPPITASSLPPSFLPRASGAAEYFETGPRGPSMQPVRPSAMHGLQQLALSSLGNGASLGLMASPIQAAPLPPSWDIQAPRSSQWGATGVTTAPQPGTLPGALASMFALGPTGSRLAPQTPHAPLITSSTPVPKPPRRKSSSTKAKVAPRKPIAQKTVYLVPRNGITRLTAKIKAACDFASLLASPKLWVDMSSGEVREALQAPFKHIIDFKEHSYELFAILGQHSAQHHQIFLTAPSSVIFTKRGRLPNYDEGIRLYEKTHKKRGEDDEGESDEVVESEEEEEELFVCPSCHGTFDPQDADAHEVKCPARRKRRLSANKSTHTRHQSVPTILSPERKRLRKSREASSDGEADARGTVGRR</sequence>